<dbReference type="AlphaFoldDB" id="A0A9Q3ECP6"/>
<reference evidence="1" key="1">
    <citation type="submission" date="2021-03" db="EMBL/GenBank/DDBJ databases">
        <title>Draft genome sequence of rust myrtle Austropuccinia psidii MF-1, a brazilian biotype.</title>
        <authorList>
            <person name="Quecine M.C."/>
            <person name="Pachon D.M.R."/>
            <person name="Bonatelli M.L."/>
            <person name="Correr F.H."/>
            <person name="Franceschini L.M."/>
            <person name="Leite T.F."/>
            <person name="Margarido G.R.A."/>
            <person name="Almeida C.A."/>
            <person name="Ferrarezi J.A."/>
            <person name="Labate C.A."/>
        </authorList>
    </citation>
    <scope>NUCLEOTIDE SEQUENCE</scope>
    <source>
        <strain evidence="1">MF-1</strain>
    </source>
</reference>
<comment type="caution">
    <text evidence="1">The sequence shown here is derived from an EMBL/GenBank/DDBJ whole genome shotgun (WGS) entry which is preliminary data.</text>
</comment>
<sequence>MGIQISKNKKSQEFKCFVDANWGREGNRSTHGYLIMHGNNPISWQSKRLTTIASSTAQAKQMALSFAAKETLWLYHLLLNILKNPVPTLFSDKKTAVGISTESMNRKQTPHLIRDFNTIKEYISIEMDLDK</sequence>
<keyword evidence="2" id="KW-1185">Reference proteome</keyword>
<accession>A0A9Q3ECP6</accession>
<evidence type="ECO:0000313" key="1">
    <source>
        <dbReference type="EMBL" id="MBW0519991.1"/>
    </source>
</evidence>
<dbReference type="EMBL" id="AVOT02027778">
    <property type="protein sequence ID" value="MBW0519991.1"/>
    <property type="molecule type" value="Genomic_DNA"/>
</dbReference>
<organism evidence="1 2">
    <name type="scientific">Austropuccinia psidii MF-1</name>
    <dbReference type="NCBI Taxonomy" id="1389203"/>
    <lineage>
        <taxon>Eukaryota</taxon>
        <taxon>Fungi</taxon>
        <taxon>Dikarya</taxon>
        <taxon>Basidiomycota</taxon>
        <taxon>Pucciniomycotina</taxon>
        <taxon>Pucciniomycetes</taxon>
        <taxon>Pucciniales</taxon>
        <taxon>Sphaerophragmiaceae</taxon>
        <taxon>Austropuccinia</taxon>
    </lineage>
</organism>
<dbReference type="CDD" id="cd09272">
    <property type="entry name" value="RNase_HI_RT_Ty1"/>
    <property type="match status" value="1"/>
</dbReference>
<dbReference type="PANTHER" id="PTHR11439:SF463">
    <property type="entry name" value="REVERSE TRANSCRIPTASE TY1_COPIA-TYPE DOMAIN-CONTAINING PROTEIN"/>
    <property type="match status" value="1"/>
</dbReference>
<evidence type="ECO:0000313" key="2">
    <source>
        <dbReference type="Proteomes" id="UP000765509"/>
    </source>
</evidence>
<protein>
    <submittedName>
        <fullName evidence="1">Uncharacterized protein</fullName>
    </submittedName>
</protein>
<gene>
    <name evidence="1" type="ORF">O181_059706</name>
</gene>
<name>A0A9Q3ECP6_9BASI</name>
<dbReference type="PANTHER" id="PTHR11439">
    <property type="entry name" value="GAG-POL-RELATED RETROTRANSPOSON"/>
    <property type="match status" value="1"/>
</dbReference>
<dbReference type="Proteomes" id="UP000765509">
    <property type="component" value="Unassembled WGS sequence"/>
</dbReference>
<proteinExistence type="predicted"/>